<name>G3IJ42_CRIGR</name>
<gene>
    <name evidence="1" type="ORF">I79_023873</name>
</gene>
<proteinExistence type="predicted"/>
<dbReference type="InParanoid" id="G3IJ42"/>
<evidence type="ECO:0000313" key="2">
    <source>
        <dbReference type="Proteomes" id="UP000001075"/>
    </source>
</evidence>
<organism evidence="1 2">
    <name type="scientific">Cricetulus griseus</name>
    <name type="common">Chinese hamster</name>
    <name type="synonym">Cricetulus barabensis griseus</name>
    <dbReference type="NCBI Taxonomy" id="10029"/>
    <lineage>
        <taxon>Eukaryota</taxon>
        <taxon>Metazoa</taxon>
        <taxon>Chordata</taxon>
        <taxon>Craniata</taxon>
        <taxon>Vertebrata</taxon>
        <taxon>Euteleostomi</taxon>
        <taxon>Mammalia</taxon>
        <taxon>Eutheria</taxon>
        <taxon>Euarchontoglires</taxon>
        <taxon>Glires</taxon>
        <taxon>Rodentia</taxon>
        <taxon>Myomorpha</taxon>
        <taxon>Muroidea</taxon>
        <taxon>Cricetidae</taxon>
        <taxon>Cricetinae</taxon>
        <taxon>Cricetulus</taxon>
    </lineage>
</organism>
<sequence length="52" mass="6038">MEAQWLPIPHGEAVVPHMLRRYHRCEHPPLLKPVPFSCWSLLTVTDPVTTHI</sequence>
<accession>G3IJ42</accession>
<reference evidence="2" key="1">
    <citation type="journal article" date="2011" name="Nat. Biotechnol.">
        <title>The genomic sequence of the Chinese hamster ovary (CHO)-K1 cell line.</title>
        <authorList>
            <person name="Xu X."/>
            <person name="Nagarajan H."/>
            <person name="Lewis N.E."/>
            <person name="Pan S."/>
            <person name="Cai Z."/>
            <person name="Liu X."/>
            <person name="Chen W."/>
            <person name="Xie M."/>
            <person name="Wang W."/>
            <person name="Hammond S."/>
            <person name="Andersen M.R."/>
            <person name="Neff N."/>
            <person name="Passarelli B."/>
            <person name="Koh W."/>
            <person name="Fan H.C."/>
            <person name="Wang J."/>
            <person name="Gui Y."/>
            <person name="Lee K.H."/>
            <person name="Betenbaugh M.J."/>
            <person name="Quake S.R."/>
            <person name="Famili I."/>
            <person name="Palsson B.O."/>
            <person name="Wang J."/>
        </authorList>
    </citation>
    <scope>NUCLEOTIDE SEQUENCE [LARGE SCALE GENOMIC DNA]</scope>
    <source>
        <strain evidence="2">CHO K1 cell line</strain>
    </source>
</reference>
<dbReference type="Proteomes" id="UP000001075">
    <property type="component" value="Unassembled WGS sequence"/>
</dbReference>
<dbReference type="AlphaFoldDB" id="G3IJ42"/>
<dbReference type="EMBL" id="JH003188">
    <property type="protein sequence ID" value="EGW10445.1"/>
    <property type="molecule type" value="Genomic_DNA"/>
</dbReference>
<evidence type="ECO:0000313" key="1">
    <source>
        <dbReference type="EMBL" id="EGW10445.1"/>
    </source>
</evidence>
<protein>
    <submittedName>
        <fullName evidence="1">Uncharacterized protein</fullName>
    </submittedName>
</protein>